<evidence type="ECO:0000313" key="4">
    <source>
        <dbReference type="EMBL" id="CEQ39151.1"/>
    </source>
</evidence>
<dbReference type="Gene3D" id="3.40.640.10">
    <property type="entry name" value="Type I PLP-dependent aspartate aminotransferase-like (Major domain)"/>
    <property type="match status" value="1"/>
</dbReference>
<name>A0A0D6EGX2_SPOSA</name>
<evidence type="ECO:0000256" key="1">
    <source>
        <dbReference type="ARBA" id="ARBA00001933"/>
    </source>
</evidence>
<dbReference type="InterPro" id="IPR000277">
    <property type="entry name" value="Cys/Met-Metab_PyrdxlP-dep_enz"/>
</dbReference>
<dbReference type="Proteomes" id="UP000243876">
    <property type="component" value="Unassembled WGS sequence"/>
</dbReference>
<dbReference type="OrthoDB" id="10047078at2759"/>
<dbReference type="GO" id="GO:0019346">
    <property type="term" value="P:transsulfuration"/>
    <property type="evidence" value="ECO:0007669"/>
    <property type="project" value="InterPro"/>
</dbReference>
<dbReference type="Pfam" id="PF01053">
    <property type="entry name" value="Cys_Met_Meta_PP"/>
    <property type="match status" value="1"/>
</dbReference>
<dbReference type="InterPro" id="IPR015421">
    <property type="entry name" value="PyrdxlP-dep_Trfase_major"/>
</dbReference>
<dbReference type="AlphaFoldDB" id="A0A0D6EGX2"/>
<dbReference type="Gene3D" id="3.90.1150.10">
    <property type="entry name" value="Aspartate Aminotransferase, domain 1"/>
    <property type="match status" value="1"/>
</dbReference>
<dbReference type="InterPro" id="IPR015422">
    <property type="entry name" value="PyrdxlP-dep_Trfase_small"/>
</dbReference>
<keyword evidence="2" id="KW-0663">Pyridoxal phosphate</keyword>
<dbReference type="PANTHER" id="PTHR42699:SF1">
    <property type="entry name" value="CYSTATHIONINE GAMMA-SYNTHASE-RELATED"/>
    <property type="match status" value="1"/>
</dbReference>
<evidence type="ECO:0000256" key="2">
    <source>
        <dbReference type="ARBA" id="ARBA00022898"/>
    </source>
</evidence>
<feature type="region of interest" description="Disordered" evidence="3">
    <location>
        <begin position="205"/>
        <end position="306"/>
    </location>
</feature>
<feature type="compositionally biased region" description="Gly residues" evidence="3">
    <location>
        <begin position="225"/>
        <end position="237"/>
    </location>
</feature>
<dbReference type="EMBL" id="CENE01000002">
    <property type="protein sequence ID" value="CEQ39151.1"/>
    <property type="molecule type" value="Genomic_DNA"/>
</dbReference>
<accession>A0A0D6EGX2</accession>
<reference evidence="5" key="1">
    <citation type="submission" date="2015-02" db="EMBL/GenBank/DDBJ databases">
        <authorList>
            <person name="Gon?alves P."/>
        </authorList>
    </citation>
    <scope>NUCLEOTIDE SEQUENCE [LARGE SCALE GENOMIC DNA]</scope>
</reference>
<dbReference type="SUPFAM" id="SSF53383">
    <property type="entry name" value="PLP-dependent transferases"/>
    <property type="match status" value="1"/>
</dbReference>
<gene>
    <name evidence="4" type="primary">SPOSA6832_00648</name>
</gene>
<evidence type="ECO:0000313" key="5">
    <source>
        <dbReference type="Proteomes" id="UP000243876"/>
    </source>
</evidence>
<dbReference type="GO" id="GO:0030170">
    <property type="term" value="F:pyridoxal phosphate binding"/>
    <property type="evidence" value="ECO:0007669"/>
    <property type="project" value="InterPro"/>
</dbReference>
<comment type="cofactor">
    <cofactor evidence="1">
        <name>pyridoxal 5'-phosphate</name>
        <dbReference type="ChEBI" id="CHEBI:597326"/>
    </cofactor>
</comment>
<dbReference type="InterPro" id="IPR051750">
    <property type="entry name" value="Trans-sulfuration_enzymes"/>
</dbReference>
<dbReference type="PANTHER" id="PTHR42699">
    <property type="match status" value="1"/>
</dbReference>
<dbReference type="InterPro" id="IPR015424">
    <property type="entry name" value="PyrdxlP-dep_Trfase"/>
</dbReference>
<organism evidence="4 5">
    <name type="scientific">Sporidiobolus salmonicolor</name>
    <name type="common">Yeast-like fungus</name>
    <name type="synonym">Sporobolomyces salmonicolor</name>
    <dbReference type="NCBI Taxonomy" id="5005"/>
    <lineage>
        <taxon>Eukaryota</taxon>
        <taxon>Fungi</taxon>
        <taxon>Dikarya</taxon>
        <taxon>Basidiomycota</taxon>
        <taxon>Pucciniomycotina</taxon>
        <taxon>Microbotryomycetes</taxon>
        <taxon>Sporidiobolales</taxon>
        <taxon>Sporidiobolaceae</taxon>
        <taxon>Sporobolomyces</taxon>
    </lineage>
</organism>
<evidence type="ECO:0000256" key="3">
    <source>
        <dbReference type="SAM" id="MobiDB-lite"/>
    </source>
</evidence>
<dbReference type="GO" id="GO:0003962">
    <property type="term" value="F:cystathionine gamma-synthase activity"/>
    <property type="evidence" value="ECO:0007669"/>
    <property type="project" value="TreeGrafter"/>
</dbReference>
<sequence>MPNGFRIQPPPLCPVGATVPAFTPHAVSVSLPTWKDNVDYEEGEQRIKDAMSSGYPRFYIHHLIQTVRCPRAPLPRSRTRAHLCRSSLQLADLATARFGKADDACILLPTATAAAGCSAFLASRTPSVPSRNVAWPVHAVSPVSPNPADPEAAIRNRTVTIHACFFPKEDFGVAKQYWQHTGEGISSRVAERCLTLLGEIEAENLQSGAKEKPRPAVETPTARVNGGGAGGRYGAKGGRYQVSKGTATPPIAGIASPVVGTSSKARYSTSKTRTNSSHQSDDSGSEPPSLANSVDALPPPILENGTQLVDQDEDVLARYVEERYGRNLDLSLAPLAKLAMRRRIAGVLREQPGQAIAVENIQNAEGEESTRGVEGLKEDDVWLYPCGMNAIFHAHQLAMGARKAEGREVGKSVCFGFPYTDTLKILQKWGPGAHFFGRGLTSDLPALRQTLEQASPPVLALFCEFPSNPLLRSPPLAELRKLADEFGFLVVVDETIAGFVNVETLPPADIVVSSLTKVFSGDSNVMGGRCAVYLSPSLPRLPADLRPVNSLVLNPKGPHYASLKAHQTATYEDAYFDEDALFMERNSRDFQQRVAQENSNALMLCEFARSRRAPGPSPVGVVVAPEPDVPHPDTDSFVIKEVYYPKYTTPEHYIASLRPENPQTHSAGGFGALFSLTFTSILASSTFFDALPCYKGPSLGTNFTLASPYTILAHYTELDWAKEWGVEKNLVRISAGLEEPEMLMGWFKDALEAAERAVREAKARGESVE</sequence>
<feature type="compositionally biased region" description="Polar residues" evidence="3">
    <location>
        <begin position="259"/>
        <end position="278"/>
    </location>
</feature>
<protein>
    <submittedName>
        <fullName evidence="4">SPOSA6832_00648-mRNA-1:cds</fullName>
    </submittedName>
</protein>
<proteinExistence type="predicted"/>
<keyword evidence="5" id="KW-1185">Reference proteome</keyword>